<accession>A0A085LYM3</accession>
<sequence length="128" mass="13719">MTDGNCSFSTVGKADMSVLRRAGPDYSSHVDNDMPVDDRRLNVNSRSCGVALLAVHSKERMECKASGSTICHCSTESLRALSANVTDFQITPTYNVSFSLAVTLRVIPEGPAGGNAFTNKKTLLALYS</sequence>
<reference evidence="1 2" key="1">
    <citation type="journal article" date="2014" name="Nat. Genet.">
        <title>Genome and transcriptome of the porcine whipworm Trichuris suis.</title>
        <authorList>
            <person name="Jex A.R."/>
            <person name="Nejsum P."/>
            <person name="Schwarz E.M."/>
            <person name="Hu L."/>
            <person name="Young N.D."/>
            <person name="Hall R.S."/>
            <person name="Korhonen P.K."/>
            <person name="Liao S."/>
            <person name="Thamsborg S."/>
            <person name="Xia J."/>
            <person name="Xu P."/>
            <person name="Wang S."/>
            <person name="Scheerlinck J.P."/>
            <person name="Hofmann A."/>
            <person name="Sternberg P.W."/>
            <person name="Wang J."/>
            <person name="Gasser R.B."/>
        </authorList>
    </citation>
    <scope>NUCLEOTIDE SEQUENCE [LARGE SCALE GENOMIC DNA]</scope>
    <source>
        <strain evidence="1">DCEP-RM93M</strain>
    </source>
</reference>
<protein>
    <submittedName>
        <fullName evidence="1">Uncharacterized protein</fullName>
    </submittedName>
</protein>
<name>A0A085LYM3_9BILA</name>
<organism evidence="1 2">
    <name type="scientific">Trichuris suis</name>
    <name type="common">pig whipworm</name>
    <dbReference type="NCBI Taxonomy" id="68888"/>
    <lineage>
        <taxon>Eukaryota</taxon>
        <taxon>Metazoa</taxon>
        <taxon>Ecdysozoa</taxon>
        <taxon>Nematoda</taxon>
        <taxon>Enoplea</taxon>
        <taxon>Dorylaimia</taxon>
        <taxon>Trichinellida</taxon>
        <taxon>Trichuridae</taxon>
        <taxon>Trichuris</taxon>
    </lineage>
</organism>
<dbReference type="AlphaFoldDB" id="A0A085LYM3"/>
<dbReference type="Proteomes" id="UP000030764">
    <property type="component" value="Unassembled WGS sequence"/>
</dbReference>
<feature type="non-terminal residue" evidence="1">
    <location>
        <position position="128"/>
    </location>
</feature>
<evidence type="ECO:0000313" key="1">
    <source>
        <dbReference type="EMBL" id="KFD50069.1"/>
    </source>
</evidence>
<evidence type="ECO:0000313" key="2">
    <source>
        <dbReference type="Proteomes" id="UP000030764"/>
    </source>
</evidence>
<gene>
    <name evidence="1" type="ORF">M513_09029</name>
</gene>
<keyword evidence="2" id="KW-1185">Reference proteome</keyword>
<proteinExistence type="predicted"/>
<dbReference type="EMBL" id="KL363259">
    <property type="protein sequence ID" value="KFD50069.1"/>
    <property type="molecule type" value="Genomic_DNA"/>
</dbReference>